<dbReference type="InterPro" id="IPR012340">
    <property type="entry name" value="NA-bd_OB-fold"/>
</dbReference>
<dbReference type="PANTHER" id="PTHR47810:SF1">
    <property type="entry name" value="DNA LIGASE B"/>
    <property type="match status" value="1"/>
</dbReference>
<dbReference type="InterPro" id="IPR013840">
    <property type="entry name" value="DNAligase_N"/>
</dbReference>
<keyword evidence="1 7" id="KW-0436">Ligase</keyword>
<dbReference type="Gene3D" id="1.10.150.20">
    <property type="entry name" value="5' to 3' exonuclease, C-terminal subdomain"/>
    <property type="match status" value="1"/>
</dbReference>
<keyword evidence="2 7" id="KW-0235">DNA replication</keyword>
<organism evidence="10 11">
    <name type="scientific">Kushneria avicenniae</name>
    <dbReference type="NCBI Taxonomy" id="402385"/>
    <lineage>
        <taxon>Bacteria</taxon>
        <taxon>Pseudomonadati</taxon>
        <taxon>Pseudomonadota</taxon>
        <taxon>Gammaproteobacteria</taxon>
        <taxon>Oceanospirillales</taxon>
        <taxon>Halomonadaceae</taxon>
        <taxon>Kushneria</taxon>
    </lineage>
</organism>
<feature type="chain" id="PRO_5011732905" description="DNA ligase B" evidence="8">
    <location>
        <begin position="24"/>
        <end position="579"/>
    </location>
</feature>
<evidence type="ECO:0000256" key="4">
    <source>
        <dbReference type="ARBA" id="ARBA00023027"/>
    </source>
</evidence>
<keyword evidence="11" id="KW-1185">Reference proteome</keyword>
<dbReference type="SUPFAM" id="SSF47781">
    <property type="entry name" value="RuvA domain 2-like"/>
    <property type="match status" value="1"/>
</dbReference>
<gene>
    <name evidence="7" type="primary">ligB</name>
    <name evidence="10" type="ORF">SAMN05421848_3073</name>
</gene>
<evidence type="ECO:0000313" key="11">
    <source>
        <dbReference type="Proteomes" id="UP000199046"/>
    </source>
</evidence>
<evidence type="ECO:0000256" key="2">
    <source>
        <dbReference type="ARBA" id="ARBA00022705"/>
    </source>
</evidence>
<dbReference type="SMART" id="SM00532">
    <property type="entry name" value="LIGANc"/>
    <property type="match status" value="1"/>
</dbReference>
<dbReference type="Gene3D" id="3.30.470.30">
    <property type="entry name" value="DNA ligase/mRNA capping enzyme"/>
    <property type="match status" value="1"/>
</dbReference>
<dbReference type="AlphaFoldDB" id="A0A1I1MMY0"/>
<evidence type="ECO:0000256" key="5">
    <source>
        <dbReference type="ARBA" id="ARBA00023204"/>
    </source>
</evidence>
<keyword evidence="5 7" id="KW-0234">DNA repair</keyword>
<comment type="catalytic activity">
    <reaction evidence="6 7">
        <text>NAD(+) + (deoxyribonucleotide)n-3'-hydroxyl + 5'-phospho-(deoxyribonucleotide)m = (deoxyribonucleotide)n+m + AMP + beta-nicotinamide D-nucleotide.</text>
        <dbReference type="EC" id="6.5.1.2"/>
    </reaction>
</comment>
<dbReference type="PIRSF" id="PIRSF001604">
    <property type="entry name" value="LigA"/>
    <property type="match status" value="1"/>
</dbReference>
<name>A0A1I1MMY0_9GAMM</name>
<keyword evidence="4 7" id="KW-0520">NAD</keyword>
<keyword evidence="3 7" id="KW-0227">DNA damage</keyword>
<dbReference type="Pfam" id="PF01653">
    <property type="entry name" value="DNA_ligase_aden"/>
    <property type="match status" value="1"/>
</dbReference>
<keyword evidence="8" id="KW-0732">Signal</keyword>
<evidence type="ECO:0000256" key="3">
    <source>
        <dbReference type="ARBA" id="ARBA00022763"/>
    </source>
</evidence>
<dbReference type="GO" id="GO:0003911">
    <property type="term" value="F:DNA ligase (NAD+) activity"/>
    <property type="evidence" value="ECO:0007669"/>
    <property type="project" value="UniProtKB-UniRule"/>
</dbReference>
<dbReference type="GO" id="GO:0006260">
    <property type="term" value="P:DNA replication"/>
    <property type="evidence" value="ECO:0007669"/>
    <property type="project" value="UniProtKB-KW"/>
</dbReference>
<proteinExistence type="inferred from homology"/>
<dbReference type="SUPFAM" id="SSF56091">
    <property type="entry name" value="DNA ligase/mRNA capping enzyme, catalytic domain"/>
    <property type="match status" value="1"/>
</dbReference>
<dbReference type="InterPro" id="IPR050326">
    <property type="entry name" value="NAD_dep_DNA_ligaseB"/>
</dbReference>
<accession>A0A1I1MMY0</accession>
<dbReference type="Pfam" id="PF03120">
    <property type="entry name" value="OB_DNA_ligase"/>
    <property type="match status" value="1"/>
</dbReference>
<dbReference type="HAMAP" id="MF_01587">
    <property type="entry name" value="DNA_ligase_B"/>
    <property type="match status" value="1"/>
</dbReference>
<dbReference type="InterPro" id="IPR020923">
    <property type="entry name" value="DNA_ligase_B"/>
</dbReference>
<dbReference type="InterPro" id="IPR033136">
    <property type="entry name" value="DNA_ligase_CS"/>
</dbReference>
<dbReference type="Gene3D" id="2.40.50.140">
    <property type="entry name" value="Nucleic acid-binding proteins"/>
    <property type="match status" value="1"/>
</dbReference>
<dbReference type="STRING" id="402385.SAMN05421848_3073"/>
<dbReference type="Proteomes" id="UP000199046">
    <property type="component" value="Unassembled WGS sequence"/>
</dbReference>
<dbReference type="NCBIfam" id="NF005987">
    <property type="entry name" value="PRK08097.1"/>
    <property type="match status" value="1"/>
</dbReference>
<dbReference type="InterPro" id="IPR013839">
    <property type="entry name" value="DNAligase_adenylation"/>
</dbReference>
<dbReference type="EC" id="6.5.1.2" evidence="7"/>
<dbReference type="PROSITE" id="PS01056">
    <property type="entry name" value="DNA_LIGASE_N2"/>
    <property type="match status" value="1"/>
</dbReference>
<comment type="similarity">
    <text evidence="7">Belongs to the NAD-dependent DNA ligase family. LigB subfamily.</text>
</comment>
<dbReference type="EMBL" id="FOLY01000007">
    <property type="protein sequence ID" value="SFC86817.1"/>
    <property type="molecule type" value="Genomic_DNA"/>
</dbReference>
<dbReference type="SUPFAM" id="SSF50249">
    <property type="entry name" value="Nucleic acid-binding proteins"/>
    <property type="match status" value="1"/>
</dbReference>
<dbReference type="Gene3D" id="1.10.287.610">
    <property type="entry name" value="Helix hairpin bin"/>
    <property type="match status" value="1"/>
</dbReference>
<sequence length="579" mass="64621">MKGWRWRAAGALVLLAFSSMAQAEECPAPEAIEGRIDRLADQVERWDDAYHRRGERQVTDGVYDRASRRLSHWRRCLGQPIVPVILSGGEQRHVVAQTGLDKLADQAAVKRWLKTLPPGPLWIQPKVDGVAVTLVYDNGHLVAATSRGNGLSGQDWLAGVSNINAIPWQLADDAPERVVIQGELYLKRDNHVQRRDGSAGARASVAGLMQRHVLDDEMGAQIGFFAWALPDGPDTLAERNQRLADWGFMDPQRWSQPVSSIKDVAHWRRYWYRHELPFVSDGVVIKPDRQPPGRSWRNQPPSSSVAWKYPVAATLAEVRDVDFGIGRTGRITPVLELEPVTLDDRTVRRVSTGSLARWQAADIRPGDQVMISLAGLTIPRLDEVVIRNDTRVALDVPDPEAFNALSCLELTPGCRAQFLARLEYLGSRSGLNMRGIGEGTWKKLIDAGLVTSLLDWRDLERAALRSLSGVGEVRADQWLDAFERAGRQPLKRLLVGLEPAHARLYASQSKVVFRAADSLNQIVPERSLKNTDWQKVTGLNRTDAARLSAFWQDDTVQELLETWEAAQETKEQQDDGGTP</sequence>
<evidence type="ECO:0000256" key="7">
    <source>
        <dbReference type="HAMAP-Rule" id="MF_01587"/>
    </source>
</evidence>
<evidence type="ECO:0000259" key="9">
    <source>
        <dbReference type="SMART" id="SM00532"/>
    </source>
</evidence>
<evidence type="ECO:0000256" key="1">
    <source>
        <dbReference type="ARBA" id="ARBA00022598"/>
    </source>
</evidence>
<dbReference type="PANTHER" id="PTHR47810">
    <property type="entry name" value="DNA LIGASE"/>
    <property type="match status" value="1"/>
</dbReference>
<dbReference type="OrthoDB" id="9759736at2"/>
<feature type="active site" description="N6-AMP-lysine intermediate" evidence="7">
    <location>
        <position position="126"/>
    </location>
</feature>
<dbReference type="InterPro" id="IPR010994">
    <property type="entry name" value="RuvA_2-like"/>
</dbReference>
<dbReference type="InterPro" id="IPR001679">
    <property type="entry name" value="DNA_ligase"/>
</dbReference>
<evidence type="ECO:0000256" key="8">
    <source>
        <dbReference type="SAM" id="SignalP"/>
    </source>
</evidence>
<comment type="function">
    <text evidence="7">Catalyzes the formation of phosphodiester linkages between 5'-phosphoryl and 3'-hydroxyl groups in double-stranded DNA using NAD as a coenzyme and as the energy source for the reaction.</text>
</comment>
<reference evidence="11" key="1">
    <citation type="submission" date="2016-10" db="EMBL/GenBank/DDBJ databases">
        <authorList>
            <person name="Varghese N."/>
            <person name="Submissions S."/>
        </authorList>
    </citation>
    <scope>NUCLEOTIDE SEQUENCE [LARGE SCALE GENOMIC DNA]</scope>
    <source>
        <strain evidence="11">DSM 23439</strain>
    </source>
</reference>
<protein>
    <recommendedName>
        <fullName evidence="7">DNA ligase B</fullName>
        <ecNumber evidence="7">6.5.1.2</ecNumber>
    </recommendedName>
    <alternativeName>
        <fullName evidence="7">Polydeoxyribonucleotide synthase [NAD(+)] B</fullName>
    </alternativeName>
</protein>
<dbReference type="RefSeq" id="WP_090135788.1">
    <property type="nucleotide sequence ID" value="NZ_FOLY01000007.1"/>
</dbReference>
<evidence type="ECO:0000313" key="10">
    <source>
        <dbReference type="EMBL" id="SFC86817.1"/>
    </source>
</evidence>
<dbReference type="InterPro" id="IPR004150">
    <property type="entry name" value="NAD_DNA_ligase_OB"/>
</dbReference>
<dbReference type="GO" id="GO:0006281">
    <property type="term" value="P:DNA repair"/>
    <property type="evidence" value="ECO:0007669"/>
    <property type="project" value="UniProtKB-KW"/>
</dbReference>
<feature type="signal peptide" evidence="8">
    <location>
        <begin position="1"/>
        <end position="23"/>
    </location>
</feature>
<feature type="domain" description="NAD-dependent DNA ligase N-terminal" evidence="9">
    <location>
        <begin position="31"/>
        <end position="430"/>
    </location>
</feature>
<evidence type="ECO:0000256" key="6">
    <source>
        <dbReference type="ARBA" id="ARBA00034005"/>
    </source>
</evidence>